<sequence>MERFLVAHFGYAAPGHDIGVDDVRAILDRYPTQVFLDGLDEVASAGLREKVVREIDEFTTRWAQARPGNMRIVVTTRPELIQPGRACPGHLRATGTQATQRGYEEALPAPMGRGPARRRAGAAHLGAGVRRAHRWPDRNGHRAARLQRRHPQSPSLG</sequence>
<comment type="caution">
    <text evidence="2">The sequence shown here is derived from an EMBL/GenBank/DDBJ whole genome shotgun (WGS) entry which is preliminary data.</text>
</comment>
<feature type="compositionally biased region" description="Basic residues" evidence="1">
    <location>
        <begin position="141"/>
        <end position="151"/>
    </location>
</feature>
<reference evidence="2 3" key="1">
    <citation type="journal article" date="2013" name="ISME J.">
        <title>A metabolic model for members of the genus Tetrasphaera involved in enhanced biological phosphorus removal.</title>
        <authorList>
            <person name="Kristiansen R."/>
            <person name="Nguyen H.T.T."/>
            <person name="Saunders A.M."/>
            <person name="Nielsen J.L."/>
            <person name="Wimmer R."/>
            <person name="Le V.Q."/>
            <person name="McIlroy S.J."/>
            <person name="Petrovski S."/>
            <person name="Seviour R.J."/>
            <person name="Calteau A."/>
            <person name="Nielsen K.L."/>
            <person name="Nielsen P.H."/>
        </authorList>
    </citation>
    <scope>NUCLEOTIDE SEQUENCE [LARGE SCALE GENOMIC DNA]</scope>
    <source>
        <strain evidence="2 3">Lp2</strain>
    </source>
</reference>
<evidence type="ECO:0008006" key="4">
    <source>
        <dbReference type="Google" id="ProtNLM"/>
    </source>
</evidence>
<dbReference type="AlphaFoldDB" id="N0E574"/>
<protein>
    <recommendedName>
        <fullName evidence="4">NACHT domain-containing protein</fullName>
    </recommendedName>
</protein>
<organism evidence="2 3">
    <name type="scientific">Phycicoccus elongatus Lp2</name>
    <dbReference type="NCBI Taxonomy" id="1193181"/>
    <lineage>
        <taxon>Bacteria</taxon>
        <taxon>Bacillati</taxon>
        <taxon>Actinomycetota</taxon>
        <taxon>Actinomycetes</taxon>
        <taxon>Micrococcales</taxon>
        <taxon>Intrasporangiaceae</taxon>
        <taxon>Phycicoccus</taxon>
    </lineage>
</organism>
<evidence type="ECO:0000313" key="3">
    <source>
        <dbReference type="Proteomes" id="UP000013167"/>
    </source>
</evidence>
<gene>
    <name evidence="2" type="ORF">BN10_810029</name>
</gene>
<proteinExistence type="predicted"/>
<name>N0E574_9MICO</name>
<keyword evidence="3" id="KW-1185">Reference proteome</keyword>
<feature type="region of interest" description="Disordered" evidence="1">
    <location>
        <begin position="107"/>
        <end position="157"/>
    </location>
</feature>
<accession>N0E574</accession>
<dbReference type="HOGENOM" id="CLU_1677002_0_0_11"/>
<evidence type="ECO:0000256" key="1">
    <source>
        <dbReference type="SAM" id="MobiDB-lite"/>
    </source>
</evidence>
<dbReference type="EMBL" id="CAIZ01000154">
    <property type="protein sequence ID" value="CCH71156.1"/>
    <property type="molecule type" value="Genomic_DNA"/>
</dbReference>
<dbReference type="STRING" id="1193181.BN10_810029"/>
<evidence type="ECO:0000313" key="2">
    <source>
        <dbReference type="EMBL" id="CCH71156.1"/>
    </source>
</evidence>
<dbReference type="Proteomes" id="UP000013167">
    <property type="component" value="Unassembled WGS sequence"/>
</dbReference>